<dbReference type="Gene3D" id="3.30.1330.60">
    <property type="entry name" value="OmpA-like domain"/>
    <property type="match status" value="1"/>
</dbReference>
<dbReference type="PROSITE" id="PS51123">
    <property type="entry name" value="OMPA_2"/>
    <property type="match status" value="1"/>
</dbReference>
<dbReference type="Pfam" id="PF00691">
    <property type="entry name" value="OmpA"/>
    <property type="match status" value="1"/>
</dbReference>
<dbReference type="CDD" id="cd07185">
    <property type="entry name" value="OmpA_C-like"/>
    <property type="match status" value="1"/>
</dbReference>
<proteinExistence type="predicted"/>
<name>A0A6P2N307_BURL3</name>
<accession>A0A6P2N307</accession>
<sequence length="178" mass="19434">MRVQSKGSMMNNTFPVGIGRLCVGSALLLCMLLGGCKAPPLHRGLTQTQVTVLKSAGFQETQQGFEFGSTGPILFDFDRYNLKPDVRRIVERIGRTLRSAGINGVRVYGYSDQEGVDEYDLELSRRRAEVVAIELVDVGLDTKRIAIVGKGKSDPVGDNKTPVGRAQNRRAAIVVSPR</sequence>
<dbReference type="InterPro" id="IPR006664">
    <property type="entry name" value="OMP_bac"/>
</dbReference>
<evidence type="ECO:0000256" key="3">
    <source>
        <dbReference type="PROSITE-ProRule" id="PRU00473"/>
    </source>
</evidence>
<reference evidence="5 6" key="1">
    <citation type="submission" date="2019-09" db="EMBL/GenBank/DDBJ databases">
        <authorList>
            <person name="Depoorter E."/>
        </authorList>
    </citation>
    <scope>NUCLEOTIDE SEQUENCE [LARGE SCALE GENOMIC DNA]</scope>
    <source>
        <strain evidence="5">R-15945</strain>
    </source>
</reference>
<protein>
    <submittedName>
        <fullName evidence="5">Membrane protein</fullName>
    </submittedName>
</protein>
<evidence type="ECO:0000256" key="2">
    <source>
        <dbReference type="ARBA" id="ARBA00023136"/>
    </source>
</evidence>
<dbReference type="PANTHER" id="PTHR30329:SF17">
    <property type="entry name" value="LIPOPROTEIN YFIB-RELATED"/>
    <property type="match status" value="1"/>
</dbReference>
<gene>
    <name evidence="5" type="ORF">BLA15945_04478</name>
</gene>
<dbReference type="InterPro" id="IPR050330">
    <property type="entry name" value="Bact_OuterMem_StrucFunc"/>
</dbReference>
<comment type="subcellular location">
    <subcellularLocation>
        <location evidence="1">Cell outer membrane</location>
    </subcellularLocation>
</comment>
<evidence type="ECO:0000256" key="1">
    <source>
        <dbReference type="ARBA" id="ARBA00004442"/>
    </source>
</evidence>
<evidence type="ECO:0000313" key="5">
    <source>
        <dbReference type="EMBL" id="VWB92728.1"/>
    </source>
</evidence>
<evidence type="ECO:0000313" key="6">
    <source>
        <dbReference type="Proteomes" id="UP000494174"/>
    </source>
</evidence>
<dbReference type="InterPro" id="IPR036737">
    <property type="entry name" value="OmpA-like_sf"/>
</dbReference>
<evidence type="ECO:0000259" key="4">
    <source>
        <dbReference type="PROSITE" id="PS51123"/>
    </source>
</evidence>
<dbReference type="InterPro" id="IPR006665">
    <property type="entry name" value="OmpA-like"/>
</dbReference>
<dbReference type="AlphaFoldDB" id="A0A6P2N307"/>
<dbReference type="SUPFAM" id="SSF103088">
    <property type="entry name" value="OmpA-like"/>
    <property type="match status" value="1"/>
</dbReference>
<dbReference type="PANTHER" id="PTHR30329">
    <property type="entry name" value="STATOR ELEMENT OF FLAGELLAR MOTOR COMPLEX"/>
    <property type="match status" value="1"/>
</dbReference>
<organism evidence="5 6">
    <name type="scientific">Burkholderia lata (strain ATCC 17760 / DSM 23089 / LMG 22485 / NCIMB 9086 / R18194 / 383)</name>
    <dbReference type="NCBI Taxonomy" id="482957"/>
    <lineage>
        <taxon>Bacteria</taxon>
        <taxon>Pseudomonadati</taxon>
        <taxon>Pseudomonadota</taxon>
        <taxon>Betaproteobacteria</taxon>
        <taxon>Burkholderiales</taxon>
        <taxon>Burkholderiaceae</taxon>
        <taxon>Burkholderia</taxon>
        <taxon>Burkholderia cepacia complex</taxon>
    </lineage>
</organism>
<dbReference type="EMBL" id="CABVPU010000017">
    <property type="protein sequence ID" value="VWB92728.1"/>
    <property type="molecule type" value="Genomic_DNA"/>
</dbReference>
<feature type="domain" description="OmpA-like" evidence="4">
    <location>
        <begin position="63"/>
        <end position="178"/>
    </location>
</feature>
<dbReference type="PRINTS" id="PR01023">
    <property type="entry name" value="NAFLGMOTY"/>
</dbReference>
<dbReference type="PRINTS" id="PR01021">
    <property type="entry name" value="OMPADOMAIN"/>
</dbReference>
<keyword evidence="2 3" id="KW-0472">Membrane</keyword>
<dbReference type="Proteomes" id="UP000494174">
    <property type="component" value="Unassembled WGS sequence"/>
</dbReference>
<dbReference type="GO" id="GO:0009279">
    <property type="term" value="C:cell outer membrane"/>
    <property type="evidence" value="ECO:0007669"/>
    <property type="project" value="UniProtKB-SubCell"/>
</dbReference>